<dbReference type="Proteomes" id="UP000093740">
    <property type="component" value="Chromosome"/>
</dbReference>
<dbReference type="EMBL" id="CP014334">
    <property type="protein sequence ID" value="AMW33218.1"/>
    <property type="molecule type" value="Genomic_DNA"/>
</dbReference>
<protein>
    <submittedName>
        <fullName evidence="3">Mut7-C ubiquitin/RNAse domain-containing protein</fullName>
    </submittedName>
</protein>
<dbReference type="SUPFAM" id="SSF54285">
    <property type="entry name" value="MoaD/ThiS"/>
    <property type="match status" value="1"/>
</dbReference>
<dbReference type="InterPro" id="IPR002782">
    <property type="entry name" value="Mut7-C_RNAse_dom"/>
</dbReference>
<dbReference type="InterPro" id="IPR016155">
    <property type="entry name" value="Mopterin_synth/thiamin_S_b"/>
</dbReference>
<dbReference type="PANTHER" id="PTHR39081">
    <property type="entry name" value="MUT7-C DOMAIN-CONTAINING PROTEIN"/>
    <property type="match status" value="1"/>
</dbReference>
<dbReference type="PANTHER" id="PTHR39081:SF1">
    <property type="entry name" value="MUT7-C RNASE DOMAIN-CONTAINING PROTEIN"/>
    <property type="match status" value="1"/>
</dbReference>
<dbReference type="Pfam" id="PF01927">
    <property type="entry name" value="Mut7-C"/>
    <property type="match status" value="1"/>
</dbReference>
<dbReference type="AlphaFoldDB" id="A0AAI8CME0"/>
<feature type="domain" description="Mut7-C RNAse" evidence="1">
    <location>
        <begin position="95"/>
        <end position="237"/>
    </location>
</feature>
<feature type="domain" description="Ubiquitin Mut7-C" evidence="2">
    <location>
        <begin position="8"/>
        <end position="76"/>
    </location>
</feature>
<accession>A0AAI8CME0</accession>
<keyword evidence="4" id="KW-1185">Reference proteome</keyword>
<dbReference type="Pfam" id="PF14451">
    <property type="entry name" value="Ub-Mut7C"/>
    <property type="match status" value="1"/>
</dbReference>
<evidence type="ECO:0000259" key="1">
    <source>
        <dbReference type="Pfam" id="PF01927"/>
    </source>
</evidence>
<sequence length="249" mass="28936">MNKAEVRITIRFFGSLVDLVGDRYVKIDAGINQTIKDCIERLGVPHTEVYFITLRKDFVRFDRIVENGDTYFVYPECNLDIPKEYVLTPKYAGVPKFILDIHLGKLARLLRMLGISAEYGIVEDEMIVQKAVSENLIILTRDRGMLKKSEVVYGYVVRSDKPEEQLREVTLRYGLQRWFRPFTRCMECNGELISVSKSVILDQLPEKVKENYDEFAKCSKCGKVYWGGTHYENMNTFIEKFLENLSKGK</sequence>
<name>A0AAI8CME0_FERIS</name>
<dbReference type="InterPro" id="IPR027798">
    <property type="entry name" value="Ub_Mut7C"/>
</dbReference>
<evidence type="ECO:0000259" key="2">
    <source>
        <dbReference type="Pfam" id="PF14451"/>
    </source>
</evidence>
<proteinExistence type="predicted"/>
<dbReference type="RefSeq" id="WP_033192193.1">
    <property type="nucleotide sequence ID" value="NZ_CP014334.2"/>
</dbReference>
<evidence type="ECO:0000313" key="3">
    <source>
        <dbReference type="EMBL" id="AMW33218.1"/>
    </source>
</evidence>
<organism evidence="3 4">
    <name type="scientific">Fervidobacterium islandicum</name>
    <dbReference type="NCBI Taxonomy" id="2423"/>
    <lineage>
        <taxon>Bacteria</taxon>
        <taxon>Thermotogati</taxon>
        <taxon>Thermotogota</taxon>
        <taxon>Thermotogae</taxon>
        <taxon>Thermotogales</taxon>
        <taxon>Fervidobacteriaceae</taxon>
        <taxon>Fervidobacterium</taxon>
    </lineage>
</organism>
<dbReference type="KEGG" id="fia:NA23_08195"/>
<gene>
    <name evidence="3" type="ORF">NA23_08195</name>
</gene>
<reference evidence="3 4" key="1">
    <citation type="journal article" date="2015" name="Stand. Genomic Sci.">
        <title>Genome sequence of a native-feather degrading extremely thermophilic Eubacterium, Fervidobacterium islandicum AW-1.</title>
        <authorList>
            <person name="Lee Y.J."/>
            <person name="Jeong H."/>
            <person name="Park G.S."/>
            <person name="Kwak Y."/>
            <person name="Lee S.J."/>
            <person name="Lee S.J."/>
            <person name="Park M.K."/>
            <person name="Kim J.Y."/>
            <person name="Kang H.K."/>
            <person name="Shin J.H."/>
            <person name="Lee D.W."/>
        </authorList>
    </citation>
    <scope>NUCLEOTIDE SEQUENCE [LARGE SCALE GENOMIC DNA]</scope>
    <source>
        <strain evidence="3 4">AW-1</strain>
    </source>
</reference>
<evidence type="ECO:0000313" key="4">
    <source>
        <dbReference type="Proteomes" id="UP000093740"/>
    </source>
</evidence>